<dbReference type="InterPro" id="IPR001104">
    <property type="entry name" value="3-oxo-5_a-steroid_4-DH_C"/>
</dbReference>
<dbReference type="PROSITE" id="PS50244">
    <property type="entry name" value="S5A_REDUCTASE"/>
    <property type="match status" value="1"/>
</dbReference>
<dbReference type="Gene3D" id="1.20.120.1630">
    <property type="match status" value="1"/>
</dbReference>
<feature type="transmembrane region" description="Helical" evidence="13">
    <location>
        <begin position="122"/>
        <end position="142"/>
    </location>
</feature>
<reference evidence="15 16" key="1">
    <citation type="submission" date="2022-03" db="EMBL/GenBank/DDBJ databases">
        <authorList>
            <person name="Nunn A."/>
            <person name="Chopra R."/>
            <person name="Nunn A."/>
            <person name="Contreras Garrido A."/>
        </authorList>
    </citation>
    <scope>NUCLEOTIDE SEQUENCE [LARGE SCALE GENOMIC DNA]</scope>
</reference>
<evidence type="ECO:0000256" key="6">
    <source>
        <dbReference type="ARBA" id="ARBA00022989"/>
    </source>
</evidence>
<dbReference type="Pfam" id="PF02544">
    <property type="entry name" value="Steroid_dh"/>
    <property type="match status" value="1"/>
</dbReference>
<evidence type="ECO:0000256" key="5">
    <source>
        <dbReference type="ARBA" id="ARBA00022692"/>
    </source>
</evidence>
<dbReference type="GO" id="GO:0047751">
    <property type="term" value="F:3-oxo-5-alpha-steroid 4-dehydrogenase (NADP+) activity"/>
    <property type="evidence" value="ECO:0007669"/>
    <property type="project" value="UniProtKB-EC"/>
</dbReference>
<dbReference type="InterPro" id="IPR039357">
    <property type="entry name" value="SRD5A/TECR"/>
</dbReference>
<keyword evidence="16" id="KW-1185">Reference proteome</keyword>
<feature type="transmembrane region" description="Helical" evidence="13">
    <location>
        <begin position="55"/>
        <end position="72"/>
    </location>
</feature>
<name>A0AAU9S751_THLAR</name>
<feature type="transmembrane region" description="Helical" evidence="13">
    <location>
        <begin position="12"/>
        <end position="35"/>
    </location>
</feature>
<feature type="domain" description="3-oxo-5-alpha-steroid 4-dehydrogenase C-terminal" evidence="14">
    <location>
        <begin position="117"/>
        <end position="267"/>
    </location>
</feature>
<feature type="non-terminal residue" evidence="15">
    <location>
        <position position="1"/>
    </location>
</feature>
<dbReference type="PIRSF" id="PIRSF015596">
    <property type="entry name" value="5_alpha-SR2"/>
    <property type="match status" value="1"/>
</dbReference>
<evidence type="ECO:0000256" key="12">
    <source>
        <dbReference type="ARBA" id="ARBA00068774"/>
    </source>
</evidence>
<protein>
    <recommendedName>
        <fullName evidence="12">Steroid 5-alpha-reductase DET2</fullName>
        <ecNumber evidence="4">1.3.1.22</ecNumber>
    </recommendedName>
</protein>
<gene>
    <name evidence="15" type="ORF">TAV2_LOCUS14096</name>
</gene>
<evidence type="ECO:0000256" key="1">
    <source>
        <dbReference type="ARBA" id="ARBA00004141"/>
    </source>
</evidence>
<evidence type="ECO:0000313" key="16">
    <source>
        <dbReference type="Proteomes" id="UP000836841"/>
    </source>
</evidence>
<dbReference type="FunFam" id="1.20.120.1630:FF:000002">
    <property type="entry name" value="Steroid 5 alpha-reductase 1"/>
    <property type="match status" value="1"/>
</dbReference>
<evidence type="ECO:0000256" key="13">
    <source>
        <dbReference type="SAM" id="Phobius"/>
    </source>
</evidence>
<keyword evidence="5 13" id="KW-0812">Transmembrane</keyword>
<dbReference type="Proteomes" id="UP000836841">
    <property type="component" value="Chromosome 4"/>
</dbReference>
<comment type="pathway">
    <text evidence="2">Hormone biosynthesis.</text>
</comment>
<evidence type="ECO:0000313" key="15">
    <source>
        <dbReference type="EMBL" id="CAH2058854.1"/>
    </source>
</evidence>
<dbReference type="EMBL" id="OU466860">
    <property type="protein sequence ID" value="CAH2058854.1"/>
    <property type="molecule type" value="Genomic_DNA"/>
</dbReference>
<keyword evidence="6 13" id="KW-1133">Transmembrane helix</keyword>
<dbReference type="PANTHER" id="PTHR10556">
    <property type="entry name" value="3-OXO-5-ALPHA-STEROID 4-DEHYDROGENASE"/>
    <property type="match status" value="1"/>
</dbReference>
<proteinExistence type="inferred from homology"/>
<evidence type="ECO:0000256" key="7">
    <source>
        <dbReference type="ARBA" id="ARBA00023002"/>
    </source>
</evidence>
<keyword evidence="8 13" id="KW-0472">Membrane</keyword>
<sequence>RIHKMEEIDDQTFFRYCLLTLIFSGPPTAVALKFLQAPYGKHNRTGWGPTLYPPIAWFLMESPTLWLTLLLFPFGRHSLNPKSLLLFSPYLLHYFHRTIIYPLRLHRSSSSSSAKNSFPVSIAAMAVTFNLLNAYIQVRWVSHYKNDYEDGQWFWWRLIIGMVVFIAGMWINITSDRTLVRLKKENRGGYAIPRGGWFELVSCPNYFGEVAEWLGWAVMTWSWAGIGFFLYTCSNLIPRARASHRWYTDKFKDEYPKTRKAVIPFVY</sequence>
<evidence type="ECO:0000256" key="2">
    <source>
        <dbReference type="ARBA" id="ARBA00004972"/>
    </source>
</evidence>
<dbReference type="AlphaFoldDB" id="A0AAU9S751"/>
<feature type="transmembrane region" description="Helical" evidence="13">
    <location>
        <begin position="154"/>
        <end position="173"/>
    </location>
</feature>
<evidence type="ECO:0000256" key="8">
    <source>
        <dbReference type="ARBA" id="ARBA00023136"/>
    </source>
</evidence>
<comment type="subcellular location">
    <subcellularLocation>
        <location evidence="1">Membrane</location>
        <topology evidence="1">Multi-pass membrane protein</topology>
    </subcellularLocation>
</comment>
<organism evidence="15 16">
    <name type="scientific">Thlaspi arvense</name>
    <name type="common">Field penny-cress</name>
    <dbReference type="NCBI Taxonomy" id="13288"/>
    <lineage>
        <taxon>Eukaryota</taxon>
        <taxon>Viridiplantae</taxon>
        <taxon>Streptophyta</taxon>
        <taxon>Embryophyta</taxon>
        <taxon>Tracheophyta</taxon>
        <taxon>Spermatophyta</taxon>
        <taxon>Magnoliopsida</taxon>
        <taxon>eudicotyledons</taxon>
        <taxon>Gunneridae</taxon>
        <taxon>Pentapetalae</taxon>
        <taxon>rosids</taxon>
        <taxon>malvids</taxon>
        <taxon>Brassicales</taxon>
        <taxon>Brassicaceae</taxon>
        <taxon>Thlaspideae</taxon>
        <taxon>Thlaspi</taxon>
    </lineage>
</organism>
<evidence type="ECO:0000256" key="3">
    <source>
        <dbReference type="ARBA" id="ARBA00007742"/>
    </source>
</evidence>
<dbReference type="GO" id="GO:0016020">
    <property type="term" value="C:membrane"/>
    <property type="evidence" value="ECO:0007669"/>
    <property type="project" value="UniProtKB-SubCell"/>
</dbReference>
<comment type="pathway">
    <text evidence="9">Plant hormone biosynthesis; brassinosteroid biosynthesis.</text>
</comment>
<comment type="catalytic activity">
    <reaction evidence="10">
        <text>a 3-oxo-5alpha-steroid + NADP(+) = a 3-oxo-Delta(4)-steroid + NADPH + H(+)</text>
        <dbReference type="Rhea" id="RHEA:54384"/>
        <dbReference type="ChEBI" id="CHEBI:13601"/>
        <dbReference type="ChEBI" id="CHEBI:15378"/>
        <dbReference type="ChEBI" id="CHEBI:47909"/>
        <dbReference type="ChEBI" id="CHEBI:57783"/>
        <dbReference type="ChEBI" id="CHEBI:58349"/>
        <dbReference type="EC" id="1.3.1.22"/>
    </reaction>
</comment>
<comment type="pathway">
    <text evidence="11">Steroid biosynthesis.</text>
</comment>
<keyword evidence="7" id="KW-0560">Oxidoreductase</keyword>
<dbReference type="EC" id="1.3.1.22" evidence="4"/>
<comment type="similarity">
    <text evidence="3">Belongs to the steroid 5-alpha reductase family.</text>
</comment>
<evidence type="ECO:0000256" key="9">
    <source>
        <dbReference type="ARBA" id="ARBA00037910"/>
    </source>
</evidence>
<feature type="transmembrane region" description="Helical" evidence="13">
    <location>
        <begin position="213"/>
        <end position="237"/>
    </location>
</feature>
<dbReference type="GO" id="GO:0016132">
    <property type="term" value="P:brassinosteroid biosynthetic process"/>
    <property type="evidence" value="ECO:0007669"/>
    <property type="project" value="TreeGrafter"/>
</dbReference>
<dbReference type="InterPro" id="IPR016636">
    <property type="entry name" value="3-oxo-5-alpha-steroid_4-DH"/>
</dbReference>
<evidence type="ECO:0000256" key="4">
    <source>
        <dbReference type="ARBA" id="ARBA00012049"/>
    </source>
</evidence>
<dbReference type="PANTHER" id="PTHR10556:SF43">
    <property type="entry name" value="STEROID 5-ALPHA-REDUCTASE DET2"/>
    <property type="match status" value="1"/>
</dbReference>
<evidence type="ECO:0000256" key="10">
    <source>
        <dbReference type="ARBA" id="ARBA00048164"/>
    </source>
</evidence>
<evidence type="ECO:0000256" key="11">
    <source>
        <dbReference type="ARBA" id="ARBA00060577"/>
    </source>
</evidence>
<accession>A0AAU9S751</accession>
<feature type="transmembrane region" description="Helical" evidence="13">
    <location>
        <begin position="84"/>
        <end position="102"/>
    </location>
</feature>
<evidence type="ECO:0000259" key="14">
    <source>
        <dbReference type="Pfam" id="PF02544"/>
    </source>
</evidence>